<protein>
    <submittedName>
        <fullName evidence="1">Uncharacterized protein</fullName>
    </submittedName>
</protein>
<keyword evidence="2" id="KW-1185">Reference proteome</keyword>
<name>A0ABR4IPS3_9EURO</name>
<dbReference type="EMBL" id="JBFXLU010000352">
    <property type="protein sequence ID" value="KAL2828823.1"/>
    <property type="molecule type" value="Genomic_DNA"/>
</dbReference>
<evidence type="ECO:0000313" key="2">
    <source>
        <dbReference type="Proteomes" id="UP001610446"/>
    </source>
</evidence>
<gene>
    <name evidence="1" type="ORF">BJY01DRAFT_128763</name>
</gene>
<proteinExistence type="predicted"/>
<sequence>MASQLQMTMLKSDLILFLSGMVGNMPEGVHNELMQATPVVLTMAKTANNRGRLRMKIIQYMQQGFHDKFQELMANTGLPLPAYVEELTNLVGTDCVTITDGSRRMCETDYLHRLAAALQIVAADPADLPPLRDRGCRHLLDTLIREVDRSRISGFFLFKREASFMTYNVITGPIL</sequence>
<organism evidence="1 2">
    <name type="scientific">Aspergillus pseudoustus</name>
    <dbReference type="NCBI Taxonomy" id="1810923"/>
    <lineage>
        <taxon>Eukaryota</taxon>
        <taxon>Fungi</taxon>
        <taxon>Dikarya</taxon>
        <taxon>Ascomycota</taxon>
        <taxon>Pezizomycotina</taxon>
        <taxon>Eurotiomycetes</taxon>
        <taxon>Eurotiomycetidae</taxon>
        <taxon>Eurotiales</taxon>
        <taxon>Aspergillaceae</taxon>
        <taxon>Aspergillus</taxon>
        <taxon>Aspergillus subgen. Nidulantes</taxon>
    </lineage>
</organism>
<evidence type="ECO:0000313" key="1">
    <source>
        <dbReference type="EMBL" id="KAL2828823.1"/>
    </source>
</evidence>
<reference evidence="1 2" key="1">
    <citation type="submission" date="2024-07" db="EMBL/GenBank/DDBJ databases">
        <title>Section-level genome sequencing and comparative genomics of Aspergillus sections Usti and Cavernicolus.</title>
        <authorList>
            <consortium name="Lawrence Berkeley National Laboratory"/>
            <person name="Nybo J.L."/>
            <person name="Vesth T.C."/>
            <person name="Theobald S."/>
            <person name="Frisvad J.C."/>
            <person name="Larsen T.O."/>
            <person name="Kjaerboelling I."/>
            <person name="Rothschild-Mancinelli K."/>
            <person name="Lyhne E.K."/>
            <person name="Kogle M.E."/>
            <person name="Barry K."/>
            <person name="Clum A."/>
            <person name="Na H."/>
            <person name="Ledsgaard L."/>
            <person name="Lin J."/>
            <person name="Lipzen A."/>
            <person name="Kuo A."/>
            <person name="Riley R."/>
            <person name="Mondo S."/>
            <person name="Labutti K."/>
            <person name="Haridas S."/>
            <person name="Pangalinan J."/>
            <person name="Salamov A.A."/>
            <person name="Simmons B.A."/>
            <person name="Magnuson J.K."/>
            <person name="Chen J."/>
            <person name="Drula E."/>
            <person name="Henrissat B."/>
            <person name="Wiebenga A."/>
            <person name="Lubbers R.J."/>
            <person name="Gomes A.C."/>
            <person name="Makela M.R."/>
            <person name="Stajich J."/>
            <person name="Grigoriev I.V."/>
            <person name="Mortensen U.H."/>
            <person name="De Vries R.P."/>
            <person name="Baker S.E."/>
            <person name="Andersen M.R."/>
        </authorList>
    </citation>
    <scope>NUCLEOTIDE SEQUENCE [LARGE SCALE GENOMIC DNA]</scope>
    <source>
        <strain evidence="1 2">CBS 123904</strain>
    </source>
</reference>
<dbReference type="Proteomes" id="UP001610446">
    <property type="component" value="Unassembled WGS sequence"/>
</dbReference>
<accession>A0ABR4IPS3</accession>
<comment type="caution">
    <text evidence="1">The sequence shown here is derived from an EMBL/GenBank/DDBJ whole genome shotgun (WGS) entry which is preliminary data.</text>
</comment>